<reference evidence="1" key="1">
    <citation type="journal article" date="2014" name="Front. Microbiol.">
        <title>High frequency of phylogenetically diverse reductive dehalogenase-homologous genes in deep subseafloor sedimentary metagenomes.</title>
        <authorList>
            <person name="Kawai M."/>
            <person name="Futagami T."/>
            <person name="Toyoda A."/>
            <person name="Takaki Y."/>
            <person name="Nishi S."/>
            <person name="Hori S."/>
            <person name="Arai W."/>
            <person name="Tsubouchi T."/>
            <person name="Morono Y."/>
            <person name="Uchiyama I."/>
            <person name="Ito T."/>
            <person name="Fujiyama A."/>
            <person name="Inagaki F."/>
            <person name="Takami H."/>
        </authorList>
    </citation>
    <scope>NUCLEOTIDE SEQUENCE</scope>
    <source>
        <strain evidence="1">Expedition CK06-06</strain>
    </source>
</reference>
<accession>X1Q3Y9</accession>
<comment type="caution">
    <text evidence="1">The sequence shown here is derived from an EMBL/GenBank/DDBJ whole genome shotgun (WGS) entry which is preliminary data.</text>
</comment>
<proteinExistence type="predicted"/>
<dbReference type="InterPro" id="IPR043504">
    <property type="entry name" value="Peptidase_S1_PA_chymotrypsin"/>
</dbReference>
<sequence length="104" mass="11591">MGFFTRNVLAGSTPDGKYQIKFIETSTPGLRGQSGGPIFDVYGNIWGIQSRTQHLPLGFSPKIKKAGKETEEHQFINVGWGIHPETLIHFLQDKKVSFNVSSDQ</sequence>
<protein>
    <submittedName>
        <fullName evidence="1">Uncharacterized protein</fullName>
    </submittedName>
</protein>
<name>X1Q3Y9_9ZZZZ</name>
<dbReference type="InterPro" id="IPR009003">
    <property type="entry name" value="Peptidase_S1_PA"/>
</dbReference>
<evidence type="ECO:0000313" key="1">
    <source>
        <dbReference type="EMBL" id="GAI45805.1"/>
    </source>
</evidence>
<dbReference type="AlphaFoldDB" id="X1Q3Y9"/>
<dbReference type="EMBL" id="BARV01026943">
    <property type="protein sequence ID" value="GAI45805.1"/>
    <property type="molecule type" value="Genomic_DNA"/>
</dbReference>
<dbReference type="Gene3D" id="2.40.10.10">
    <property type="entry name" value="Trypsin-like serine proteases"/>
    <property type="match status" value="1"/>
</dbReference>
<dbReference type="SUPFAM" id="SSF50494">
    <property type="entry name" value="Trypsin-like serine proteases"/>
    <property type="match status" value="1"/>
</dbReference>
<organism evidence="1">
    <name type="scientific">marine sediment metagenome</name>
    <dbReference type="NCBI Taxonomy" id="412755"/>
    <lineage>
        <taxon>unclassified sequences</taxon>
        <taxon>metagenomes</taxon>
        <taxon>ecological metagenomes</taxon>
    </lineage>
</organism>
<gene>
    <name evidence="1" type="ORF">S06H3_43437</name>
</gene>